<dbReference type="GeneID" id="77173770"/>
<reference evidence="8 9" key="1">
    <citation type="submission" date="2023-10" db="EMBL/GenBank/DDBJ databases">
        <title>Development of a sustainable strategy for remediation of hydrocarbon-contaminated territories based on the waste exchange concept.</title>
        <authorList>
            <person name="Krivoruchko A."/>
        </authorList>
    </citation>
    <scope>NUCLEOTIDE SEQUENCE</scope>
    <source>
        <strain evidence="7 9">IEGM 1266</strain>
        <strain evidence="8">IEGM 1279</strain>
    </source>
</reference>
<dbReference type="AlphaFoldDB" id="A0AAE4R286"/>
<keyword evidence="3" id="KW-0808">Transferase</keyword>
<comment type="caution">
    <text evidence="8">The sequence shown here is derived from an EMBL/GenBank/DDBJ whole genome shotgun (WGS) entry which is preliminary data.</text>
</comment>
<dbReference type="PANTHER" id="PTHR10434">
    <property type="entry name" value="1-ACYL-SN-GLYCEROL-3-PHOSPHATE ACYLTRANSFERASE"/>
    <property type="match status" value="1"/>
</dbReference>
<evidence type="ECO:0000256" key="5">
    <source>
        <dbReference type="ARBA" id="ARBA00023315"/>
    </source>
</evidence>
<dbReference type="EMBL" id="JAWLKI010000025">
    <property type="protein sequence ID" value="MDV6309305.1"/>
    <property type="molecule type" value="Genomic_DNA"/>
</dbReference>
<accession>A0AAE4R286</accession>
<feature type="domain" description="Phospholipid/glycerol acyltransferase" evidence="6">
    <location>
        <begin position="105"/>
        <end position="217"/>
    </location>
</feature>
<evidence type="ECO:0000256" key="4">
    <source>
        <dbReference type="ARBA" id="ARBA00023098"/>
    </source>
</evidence>
<dbReference type="EMBL" id="JAWLKH010000006">
    <property type="protein sequence ID" value="MDV6311889.1"/>
    <property type="molecule type" value="Genomic_DNA"/>
</dbReference>
<evidence type="ECO:0000256" key="3">
    <source>
        <dbReference type="ARBA" id="ARBA00022679"/>
    </source>
</evidence>
<dbReference type="RefSeq" id="WP_024500541.1">
    <property type="nucleotide sequence ID" value="NZ_CP091855.1"/>
</dbReference>
<keyword evidence="9" id="KW-1185">Reference proteome</keyword>
<dbReference type="InterPro" id="IPR002123">
    <property type="entry name" value="Plipid/glycerol_acylTrfase"/>
</dbReference>
<name>A0AAE4R286_9ACTN</name>
<dbReference type="Proteomes" id="UP001185922">
    <property type="component" value="Unassembled WGS sequence"/>
</dbReference>
<evidence type="ECO:0000256" key="1">
    <source>
        <dbReference type="ARBA" id="ARBA00005189"/>
    </source>
</evidence>
<evidence type="ECO:0000313" key="9">
    <source>
        <dbReference type="Proteomes" id="UP001185779"/>
    </source>
</evidence>
<dbReference type="SUPFAM" id="SSF69593">
    <property type="entry name" value="Glycerol-3-phosphate (1)-acyltransferase"/>
    <property type="match status" value="1"/>
</dbReference>
<gene>
    <name evidence="7" type="ORF">R3P94_18700</name>
    <name evidence="8" type="ORF">R3Q15_08300</name>
</gene>
<evidence type="ECO:0000313" key="7">
    <source>
        <dbReference type="EMBL" id="MDV6309305.1"/>
    </source>
</evidence>
<keyword evidence="2" id="KW-0444">Lipid biosynthesis</keyword>
<evidence type="ECO:0000259" key="6">
    <source>
        <dbReference type="SMART" id="SM00563"/>
    </source>
</evidence>
<proteinExistence type="predicted"/>
<dbReference type="GO" id="GO:0003841">
    <property type="term" value="F:1-acylglycerol-3-phosphate O-acyltransferase activity"/>
    <property type="evidence" value="ECO:0007669"/>
    <property type="project" value="TreeGrafter"/>
</dbReference>
<evidence type="ECO:0000313" key="8">
    <source>
        <dbReference type="EMBL" id="MDV6311889.1"/>
    </source>
</evidence>
<evidence type="ECO:0000313" key="10">
    <source>
        <dbReference type="Proteomes" id="UP001185922"/>
    </source>
</evidence>
<protein>
    <submittedName>
        <fullName evidence="8">Lysophospholipid acyltransferase family protein</fullName>
    </submittedName>
</protein>
<dbReference type="PANTHER" id="PTHR10434:SF64">
    <property type="entry name" value="1-ACYL-SN-GLYCEROL-3-PHOSPHATE ACYLTRANSFERASE-RELATED"/>
    <property type="match status" value="1"/>
</dbReference>
<dbReference type="Pfam" id="PF01553">
    <property type="entry name" value="Acyltransferase"/>
    <property type="match status" value="1"/>
</dbReference>
<keyword evidence="4" id="KW-0443">Lipid metabolism</keyword>
<evidence type="ECO:0000256" key="2">
    <source>
        <dbReference type="ARBA" id="ARBA00022516"/>
    </source>
</evidence>
<dbReference type="CDD" id="cd07989">
    <property type="entry name" value="LPLAT_AGPAT-like"/>
    <property type="match status" value="1"/>
</dbReference>
<keyword evidence="5 8" id="KW-0012">Acyltransferase</keyword>
<organism evidence="8 10">
    <name type="scientific">Gordonia amicalis</name>
    <dbReference type="NCBI Taxonomy" id="89053"/>
    <lineage>
        <taxon>Bacteria</taxon>
        <taxon>Bacillati</taxon>
        <taxon>Actinomycetota</taxon>
        <taxon>Actinomycetes</taxon>
        <taxon>Mycobacteriales</taxon>
        <taxon>Gordoniaceae</taxon>
        <taxon>Gordonia</taxon>
    </lineage>
</organism>
<dbReference type="GO" id="GO:0006654">
    <property type="term" value="P:phosphatidic acid biosynthetic process"/>
    <property type="evidence" value="ECO:0007669"/>
    <property type="project" value="TreeGrafter"/>
</dbReference>
<dbReference type="SMART" id="SM00563">
    <property type="entry name" value="PlsC"/>
    <property type="match status" value="1"/>
</dbReference>
<sequence>MIPLSAEPARHPWFPVSTCGDSCLGPRGTRRVALLVDAVVVGQRLCRLAAVVCWIVGMLVADEAVARLRHRPRRALRARASGPLLAALGIRVVVDDRRRDPRATGLIVANHISFLDVLALALVSSAHVVAKSDVVDMPVVAGIARRFGVIAVDRGTLRGLPAAVGGVCARLAADSSVIVFPEGTTFCGRTGGEFRPAFFQAAIDAAVPVLPVRLRFLGPDGHAATDPSFIGDDSPLDTLRRVLRARGLTVVVRLEPAEAPGTDRRELARRCERVLSSAESDIDCSLI</sequence>
<dbReference type="Proteomes" id="UP001185779">
    <property type="component" value="Unassembled WGS sequence"/>
</dbReference>
<comment type="pathway">
    <text evidence="1">Lipid metabolism.</text>
</comment>